<dbReference type="EMBL" id="JASNQZ010000002">
    <property type="protein sequence ID" value="KAL0959869.1"/>
    <property type="molecule type" value="Genomic_DNA"/>
</dbReference>
<dbReference type="Gene3D" id="3.30.70.330">
    <property type="match status" value="2"/>
</dbReference>
<feature type="compositionally biased region" description="Low complexity" evidence="4">
    <location>
        <begin position="558"/>
        <end position="567"/>
    </location>
</feature>
<feature type="compositionally biased region" description="Low complexity" evidence="4">
    <location>
        <begin position="1134"/>
        <end position="1148"/>
    </location>
</feature>
<accession>A0ABR3JVD7</accession>
<feature type="compositionally biased region" description="Low complexity" evidence="4">
    <location>
        <begin position="971"/>
        <end position="990"/>
    </location>
</feature>
<feature type="region of interest" description="Disordered" evidence="4">
    <location>
        <begin position="704"/>
        <end position="723"/>
    </location>
</feature>
<keyword evidence="3" id="KW-0175">Coiled coil</keyword>
<feature type="region of interest" description="Disordered" evidence="4">
    <location>
        <begin position="474"/>
        <end position="505"/>
    </location>
</feature>
<feature type="region of interest" description="Disordered" evidence="4">
    <location>
        <begin position="753"/>
        <end position="872"/>
    </location>
</feature>
<keyword evidence="1 2" id="KW-0694">RNA-binding</keyword>
<feature type="compositionally biased region" description="Polar residues" evidence="4">
    <location>
        <begin position="447"/>
        <end position="457"/>
    </location>
</feature>
<dbReference type="InterPro" id="IPR035979">
    <property type="entry name" value="RBD_domain_sf"/>
</dbReference>
<feature type="region of interest" description="Disordered" evidence="4">
    <location>
        <begin position="1469"/>
        <end position="1559"/>
    </location>
</feature>
<dbReference type="SMART" id="SM00360">
    <property type="entry name" value="RRM"/>
    <property type="match status" value="2"/>
</dbReference>
<dbReference type="InterPro" id="IPR012677">
    <property type="entry name" value="Nucleotide-bd_a/b_plait_sf"/>
</dbReference>
<feature type="compositionally biased region" description="Polar residues" evidence="4">
    <location>
        <begin position="1106"/>
        <end position="1131"/>
    </location>
</feature>
<feature type="domain" description="RRM" evidence="5">
    <location>
        <begin position="255"/>
        <end position="332"/>
    </location>
</feature>
<feature type="compositionally biased region" description="Low complexity" evidence="4">
    <location>
        <begin position="1"/>
        <end position="14"/>
    </location>
</feature>
<feature type="compositionally biased region" description="Basic and acidic residues" evidence="4">
    <location>
        <begin position="1007"/>
        <end position="1023"/>
    </location>
</feature>
<comment type="caution">
    <text evidence="6">The sequence shown here is derived from an EMBL/GenBank/DDBJ whole genome shotgun (WGS) entry which is preliminary data.</text>
</comment>
<feature type="compositionally biased region" description="Low complexity" evidence="4">
    <location>
        <begin position="946"/>
        <end position="960"/>
    </location>
</feature>
<reference evidence="7" key="1">
    <citation type="submission" date="2024-06" db="EMBL/GenBank/DDBJ databases">
        <title>Multi-omics analyses provide insights into the biosynthesis of the anticancer antibiotic pleurotin in Hohenbuehelia grisea.</title>
        <authorList>
            <person name="Weaver J.A."/>
            <person name="Alberti F."/>
        </authorList>
    </citation>
    <scope>NUCLEOTIDE SEQUENCE [LARGE SCALE GENOMIC DNA]</scope>
    <source>
        <strain evidence="7">T-177</strain>
    </source>
</reference>
<feature type="region of interest" description="Disordered" evidence="4">
    <location>
        <begin position="1"/>
        <end position="23"/>
    </location>
</feature>
<feature type="compositionally biased region" description="Acidic residues" evidence="4">
    <location>
        <begin position="1475"/>
        <end position="1489"/>
    </location>
</feature>
<evidence type="ECO:0000256" key="2">
    <source>
        <dbReference type="PROSITE-ProRule" id="PRU00176"/>
    </source>
</evidence>
<dbReference type="Pfam" id="PF00076">
    <property type="entry name" value="RRM_1"/>
    <property type="match status" value="2"/>
</dbReference>
<protein>
    <recommendedName>
        <fullName evidence="5">RRM domain-containing protein</fullName>
    </recommendedName>
</protein>
<feature type="compositionally biased region" description="Polar residues" evidence="4">
    <location>
        <begin position="474"/>
        <end position="486"/>
    </location>
</feature>
<evidence type="ECO:0000313" key="6">
    <source>
        <dbReference type="EMBL" id="KAL0959869.1"/>
    </source>
</evidence>
<evidence type="ECO:0000259" key="5">
    <source>
        <dbReference type="PROSITE" id="PS50102"/>
    </source>
</evidence>
<evidence type="ECO:0000256" key="4">
    <source>
        <dbReference type="SAM" id="MobiDB-lite"/>
    </source>
</evidence>
<feature type="region of interest" description="Disordered" evidence="4">
    <location>
        <begin position="422"/>
        <end position="459"/>
    </location>
</feature>
<dbReference type="Proteomes" id="UP001556367">
    <property type="component" value="Unassembled WGS sequence"/>
</dbReference>
<feature type="compositionally biased region" description="Basic and acidic residues" evidence="4">
    <location>
        <begin position="785"/>
        <end position="843"/>
    </location>
</feature>
<feature type="compositionally biased region" description="Low complexity" evidence="4">
    <location>
        <begin position="894"/>
        <end position="904"/>
    </location>
</feature>
<dbReference type="InterPro" id="IPR000504">
    <property type="entry name" value="RRM_dom"/>
</dbReference>
<gene>
    <name evidence="6" type="ORF">HGRIS_011539</name>
</gene>
<dbReference type="InterPro" id="IPR050374">
    <property type="entry name" value="RRT5_SRSF_SR"/>
</dbReference>
<dbReference type="PANTHER" id="PTHR23003">
    <property type="entry name" value="RNA RECOGNITION MOTIF RRM DOMAIN CONTAINING PROTEIN"/>
    <property type="match status" value="1"/>
</dbReference>
<feature type="region of interest" description="Disordered" evidence="4">
    <location>
        <begin position="534"/>
        <end position="577"/>
    </location>
</feature>
<feature type="compositionally biased region" description="Low complexity" evidence="4">
    <location>
        <begin position="422"/>
        <end position="444"/>
    </location>
</feature>
<feature type="compositionally biased region" description="Basic and acidic residues" evidence="4">
    <location>
        <begin position="753"/>
        <end position="776"/>
    </location>
</feature>
<sequence>MYPSSTSLTPTTEPQKPSNDDIEAVIQMATAASNSDPRNNGPPRDTRTQLFVGNLPYRVRWQDLKDLFRKAGTVLRADVSLGPDNRSRGYGTVLLATAEDAGRAVDMYNGYEWQTRVLEVRPDRLPAAPPTNSMPSMSQPVPPGTHPILNSVAASSATISAPLLRAHHSEFTGSSLGGGAREHDDLDFRDLHHDSLQLLHARSLSHSHFDTHLQTQLDHSGSRPSTSGGLSLASGASASLGAASANAFPNNPPNRTLFVGNLPFHVQWQDLKDLFRIVGPVVRADVALAADGRSRGFGTVVLRSEEDAERARLAYDGHEFNGRTLKVHFDKFTQPQSHLQLPGTSSPFAPSSSASSPYPAYQSASAYPSLSASAFASSSAYSSSSTSPYPSAVASPYSPSFASSPLAATPFSNTSTVSAILAAQQQQQSHQGSSSATSTAVSPSPTRPQQLSVSSVSGPGGTASPFAFSPLSQQVFASQSQSNSRPGSRPAAHSQQPHQLYGASSSSASAPVSIVASSSTSTASSAATTPANLSAAAVRSKHGRSHSQTQPHLLGHVSGSSSGSGQSPKLGMGQSSALGKTLGIGQLEQGQTAEHGMRGTTWDVQASSGHTASYPSMRFAGPLARDERDRELFKDALRDKEREAMRERDSLRERERGLLRERESLEAIREYEYLKTLAAQKGGSTGDEVEPSLRDFLRAYSGSSLSSANSGLLTSASGSSGASILDRLPRSTSGLGSSTSLASRLAYETQFHDDNLRAEYGQRDRDRDGQLEEVRARRGSLGSGYERKGGFGSSYDHKENHSGGYERRPSQDSAYVREDRGEEQGQGGYEHDEADWARRRFESGRAWSGEGAWARDVARAREEDTEAQHPGFIDNLLQELALSKEADDTRLGESRTSSAAAEARQSYRDVRQDTSSAEAAKIASKDSERLAPHINAPRPTAVTAHSGSSGSNASGISGLGKVSSTPASLWSPASTTASRSASVAATSCTSEPMWSPPHLHASGGEDDSGKGLADEHVKLESGGDVRAQSECPEPNEGGDGDQEMHKRRTFSESAHCRPDIPAPSQLKHSLSQPGVDKTAPVDTSSTDQEGDNNDKEFPQDEEKSPAASQSPPGEQGPLQRQSSGAVRSPRTSRAARMAAQAQAQQQAQHPHHPGPIALPPPPHVTAFPLAQGQNVPLSPHGPMGVQMMMPMGSPGHYPGHSPMYHPAGGNGNGSHTTPTASNPTGAHGYVGGNGHNGGGHFAAGMHPHGMMNVTPHGLPPITPSMPPFTFLPQPPMMHPTADPISPGVLYGAPPMGMHHGMMGMVPASPSHGVFTPTTLGPSSPHHHPHFAQQQQQQQQAHVHFMQGVHPSPGPVPPHHMLSTFSPGVAMSPGTVYAGGNPHINAAVGAPVHMFGQPSPGHPGAPGGFFYPPLSSLSPGDAMGGAEPAGYFDTVYLPPMPMYGGMSGLGPGGPGSSSLGAGGVESEIMRDKVEEGPEQEGEGGEGDEGAGVEAESTGGSARTHSMSGKRPLAPTLVHRAGSDPAPKTPGAGVPPQPSHAQTLPLETDHEAVFVADPPSS</sequence>
<name>A0ABR3JVD7_9AGAR</name>
<evidence type="ECO:0000256" key="3">
    <source>
        <dbReference type="SAM" id="Coils"/>
    </source>
</evidence>
<feature type="domain" description="RRM" evidence="5">
    <location>
        <begin position="48"/>
        <end position="125"/>
    </location>
</feature>
<dbReference type="PANTHER" id="PTHR23003:SF64">
    <property type="entry name" value="RRM DOMAIN-CONTAINING PROTEIN"/>
    <property type="match status" value="1"/>
</dbReference>
<keyword evidence="7" id="KW-1185">Reference proteome</keyword>
<feature type="region of interest" description="Disordered" evidence="4">
    <location>
        <begin position="886"/>
        <end position="1171"/>
    </location>
</feature>
<feature type="compositionally biased region" description="Polar residues" evidence="4">
    <location>
        <begin position="1496"/>
        <end position="1505"/>
    </location>
</feature>
<feature type="coiled-coil region" evidence="3">
    <location>
        <begin position="623"/>
        <end position="668"/>
    </location>
</feature>
<feature type="compositionally biased region" description="Basic and acidic residues" evidence="4">
    <location>
        <begin position="1092"/>
        <end position="1104"/>
    </location>
</feature>
<organism evidence="6 7">
    <name type="scientific">Hohenbuehelia grisea</name>
    <dbReference type="NCBI Taxonomy" id="104357"/>
    <lineage>
        <taxon>Eukaryota</taxon>
        <taxon>Fungi</taxon>
        <taxon>Dikarya</taxon>
        <taxon>Basidiomycota</taxon>
        <taxon>Agaricomycotina</taxon>
        <taxon>Agaricomycetes</taxon>
        <taxon>Agaricomycetidae</taxon>
        <taxon>Agaricales</taxon>
        <taxon>Pleurotineae</taxon>
        <taxon>Pleurotaceae</taxon>
        <taxon>Hohenbuehelia</taxon>
    </lineage>
</organism>
<evidence type="ECO:0000256" key="1">
    <source>
        <dbReference type="ARBA" id="ARBA00022884"/>
    </source>
</evidence>
<dbReference type="SUPFAM" id="SSF54928">
    <property type="entry name" value="RNA-binding domain, RBD"/>
    <property type="match status" value="2"/>
</dbReference>
<evidence type="ECO:0000313" key="7">
    <source>
        <dbReference type="Proteomes" id="UP001556367"/>
    </source>
</evidence>
<proteinExistence type="predicted"/>
<dbReference type="PROSITE" id="PS50102">
    <property type="entry name" value="RRM"/>
    <property type="match status" value="2"/>
</dbReference>